<dbReference type="InterPro" id="IPR043325">
    <property type="entry name" value="LTSS"/>
</dbReference>
<dbReference type="InterPro" id="IPR016140">
    <property type="entry name" value="Bifunc_inhib/LTP/seed_store"/>
</dbReference>
<organism evidence="7 8">
    <name type="scientific">Marchantia polymorpha subsp. ruderalis</name>
    <dbReference type="NCBI Taxonomy" id="1480154"/>
    <lineage>
        <taxon>Eukaryota</taxon>
        <taxon>Viridiplantae</taxon>
        <taxon>Streptophyta</taxon>
        <taxon>Embryophyta</taxon>
        <taxon>Marchantiophyta</taxon>
        <taxon>Marchantiopsida</taxon>
        <taxon>Marchantiidae</taxon>
        <taxon>Marchantiales</taxon>
        <taxon>Marchantiaceae</taxon>
        <taxon>Marchantia</taxon>
    </lineage>
</organism>
<comment type="similarity">
    <text evidence="1">Belongs to the plant LTP family.</text>
</comment>
<feature type="region of interest" description="Disordered" evidence="5">
    <location>
        <begin position="276"/>
        <end position="295"/>
    </location>
</feature>
<feature type="compositionally biased region" description="Pro residues" evidence="5">
    <location>
        <begin position="282"/>
        <end position="294"/>
    </location>
</feature>
<evidence type="ECO:0000256" key="3">
    <source>
        <dbReference type="ARBA" id="ARBA00023157"/>
    </source>
</evidence>
<dbReference type="PANTHER" id="PTHR33044">
    <property type="entry name" value="BIFUNCTIONAL INHIBITOR/LIPID-TRANSFER PROTEIN/SEED STORAGE 2S ALBUMIN SUPERFAMILY PROTEIN-RELATED"/>
    <property type="match status" value="1"/>
</dbReference>
<dbReference type="InterPro" id="IPR036312">
    <property type="entry name" value="Bifun_inhib/LTP/seed_sf"/>
</dbReference>
<dbReference type="Pfam" id="PF14368">
    <property type="entry name" value="LTP_2"/>
    <property type="match status" value="1"/>
</dbReference>
<sequence>MLEATWRRWHIPGTCYWDLTGMESSEGTAAGPSTQVSRNGLDVESIEARGVKRGPPPSDRPRRFSRPAAPSPSENRRGRKSGRGAHNPGTEGGKSGRRVGTRGCEFNKCQGETKKVELPLLKDSDCAPWYSALNFVCVYRPRLRSSERSSRSVSKGIGMEKRVGEMIVLSVLLILSGSAQAATTDCSSALTSLATCLPYVIGSVSSPSQDCCSALPGVIKATPVCLCQLLGYGSDPSTTVPSSFNQTLATQLPTLCNVSANEDRCPALVAGTPIEAPGASGPAPPPSAGGPGGPPSSAASLLSSLTIVLGCVAVAFFASPLL</sequence>
<protein>
    <recommendedName>
        <fullName evidence="6">Bifunctional inhibitor/plant lipid transfer protein/seed storage helical domain-containing protein</fullName>
    </recommendedName>
</protein>
<evidence type="ECO:0000256" key="2">
    <source>
        <dbReference type="ARBA" id="ARBA00022729"/>
    </source>
</evidence>
<dbReference type="AlphaFoldDB" id="A0A176VEF2"/>
<keyword evidence="2" id="KW-0732">Signal</keyword>
<evidence type="ECO:0000313" key="7">
    <source>
        <dbReference type="EMBL" id="OAE18315.1"/>
    </source>
</evidence>
<evidence type="ECO:0000313" key="8">
    <source>
        <dbReference type="Proteomes" id="UP000077202"/>
    </source>
</evidence>
<feature type="domain" description="Bifunctional inhibitor/plant lipid transfer protein/seed storage helical" evidence="6">
    <location>
        <begin position="186"/>
        <end position="265"/>
    </location>
</feature>
<name>A0A176VEF2_MARPO</name>
<feature type="region of interest" description="Disordered" evidence="5">
    <location>
        <begin position="25"/>
        <end position="101"/>
    </location>
</feature>
<dbReference type="Proteomes" id="UP000077202">
    <property type="component" value="Unassembled WGS sequence"/>
</dbReference>
<proteinExistence type="inferred from homology"/>
<evidence type="ECO:0000256" key="4">
    <source>
        <dbReference type="ARBA" id="ARBA00023180"/>
    </source>
</evidence>
<comment type="caution">
    <text evidence="7">The sequence shown here is derived from an EMBL/GenBank/DDBJ whole genome shotgun (WGS) entry which is preliminary data.</text>
</comment>
<feature type="compositionally biased region" description="Polar residues" evidence="5">
    <location>
        <begin position="25"/>
        <end position="38"/>
    </location>
</feature>
<keyword evidence="3" id="KW-1015">Disulfide bond</keyword>
<evidence type="ECO:0000259" key="6">
    <source>
        <dbReference type="SMART" id="SM00499"/>
    </source>
</evidence>
<dbReference type="Gene3D" id="1.10.110.10">
    <property type="entry name" value="Plant lipid-transfer and hydrophobic proteins"/>
    <property type="match status" value="1"/>
</dbReference>
<dbReference type="CDD" id="cd00010">
    <property type="entry name" value="AAI_LTSS"/>
    <property type="match status" value="1"/>
</dbReference>
<keyword evidence="4" id="KW-0325">Glycoprotein</keyword>
<evidence type="ECO:0000256" key="1">
    <source>
        <dbReference type="ARBA" id="ARBA00009748"/>
    </source>
</evidence>
<dbReference type="SMART" id="SM00499">
    <property type="entry name" value="AAI"/>
    <property type="match status" value="1"/>
</dbReference>
<accession>A0A176VEF2</accession>
<reference evidence="7" key="1">
    <citation type="submission" date="2016-03" db="EMBL/GenBank/DDBJ databases">
        <title>Mechanisms controlling the formation of the plant cell surface in tip-growing cells are functionally conserved among land plants.</title>
        <authorList>
            <person name="Honkanen S."/>
            <person name="Jones V.A."/>
            <person name="Morieri G."/>
            <person name="Champion C."/>
            <person name="Hetherington A.J."/>
            <person name="Kelly S."/>
            <person name="Saint-Marcoux D."/>
            <person name="Proust H."/>
            <person name="Prescott H."/>
            <person name="Dolan L."/>
        </authorList>
    </citation>
    <scope>NUCLEOTIDE SEQUENCE [LARGE SCALE GENOMIC DNA]</scope>
    <source>
        <tissue evidence="7">Whole gametophyte</tissue>
    </source>
</reference>
<gene>
    <name evidence="7" type="ORF">AXG93_436s1460</name>
</gene>
<dbReference type="SUPFAM" id="SSF47699">
    <property type="entry name" value="Bifunctional inhibitor/lipid-transfer protein/seed storage 2S albumin"/>
    <property type="match status" value="1"/>
</dbReference>
<dbReference type="EMBL" id="LVLJ01004085">
    <property type="protein sequence ID" value="OAE18315.1"/>
    <property type="molecule type" value="Genomic_DNA"/>
</dbReference>
<evidence type="ECO:0000256" key="5">
    <source>
        <dbReference type="SAM" id="MobiDB-lite"/>
    </source>
</evidence>
<keyword evidence="8" id="KW-1185">Reference proteome</keyword>